<evidence type="ECO:0000256" key="2">
    <source>
        <dbReference type="SAM" id="MobiDB-lite"/>
    </source>
</evidence>
<accession>A0A5J9SYI4</accession>
<protein>
    <submittedName>
        <fullName evidence="3">Uncharacterized protein</fullName>
    </submittedName>
</protein>
<evidence type="ECO:0000313" key="3">
    <source>
        <dbReference type="EMBL" id="TVU04065.1"/>
    </source>
</evidence>
<feature type="region of interest" description="Disordered" evidence="2">
    <location>
        <begin position="1"/>
        <end position="37"/>
    </location>
</feature>
<reference evidence="3 4" key="1">
    <citation type="journal article" date="2019" name="Sci. Rep.">
        <title>A high-quality genome of Eragrostis curvula grass provides insights into Poaceae evolution and supports new strategies to enhance forage quality.</title>
        <authorList>
            <person name="Carballo J."/>
            <person name="Santos B.A.C.M."/>
            <person name="Zappacosta D."/>
            <person name="Garbus I."/>
            <person name="Selva J.P."/>
            <person name="Gallo C.A."/>
            <person name="Diaz A."/>
            <person name="Albertini E."/>
            <person name="Caccamo M."/>
            <person name="Echenique V."/>
        </authorList>
    </citation>
    <scope>NUCLEOTIDE SEQUENCE [LARGE SCALE GENOMIC DNA]</scope>
    <source>
        <strain evidence="4">cv. Victoria</strain>
        <tissue evidence="3">Leaf</tissue>
    </source>
</reference>
<dbReference type="Proteomes" id="UP000324897">
    <property type="component" value="Unassembled WGS sequence"/>
</dbReference>
<gene>
    <name evidence="3" type="ORF">EJB05_50353</name>
</gene>
<evidence type="ECO:0000313" key="4">
    <source>
        <dbReference type="Proteomes" id="UP000324897"/>
    </source>
</evidence>
<proteinExistence type="predicted"/>
<dbReference type="AlphaFoldDB" id="A0A5J9SYI4"/>
<dbReference type="EMBL" id="RWGY01000102">
    <property type="protein sequence ID" value="TVU04065.1"/>
    <property type="molecule type" value="Genomic_DNA"/>
</dbReference>
<feature type="coiled-coil region" evidence="1">
    <location>
        <begin position="39"/>
        <end position="73"/>
    </location>
</feature>
<evidence type="ECO:0000256" key="1">
    <source>
        <dbReference type="SAM" id="Coils"/>
    </source>
</evidence>
<name>A0A5J9SYI4_9POAL</name>
<keyword evidence="4" id="KW-1185">Reference proteome</keyword>
<dbReference type="Gramene" id="TVU04065">
    <property type="protein sequence ID" value="TVU04065"/>
    <property type="gene ID" value="EJB05_50353"/>
</dbReference>
<organism evidence="3 4">
    <name type="scientific">Eragrostis curvula</name>
    <name type="common">weeping love grass</name>
    <dbReference type="NCBI Taxonomy" id="38414"/>
    <lineage>
        <taxon>Eukaryota</taxon>
        <taxon>Viridiplantae</taxon>
        <taxon>Streptophyta</taxon>
        <taxon>Embryophyta</taxon>
        <taxon>Tracheophyta</taxon>
        <taxon>Spermatophyta</taxon>
        <taxon>Magnoliopsida</taxon>
        <taxon>Liliopsida</taxon>
        <taxon>Poales</taxon>
        <taxon>Poaceae</taxon>
        <taxon>PACMAD clade</taxon>
        <taxon>Chloridoideae</taxon>
        <taxon>Eragrostideae</taxon>
        <taxon>Eragrostidinae</taxon>
        <taxon>Eragrostis</taxon>
    </lineage>
</organism>
<feature type="compositionally biased region" description="Pro residues" evidence="2">
    <location>
        <begin position="11"/>
        <end position="21"/>
    </location>
</feature>
<sequence length="74" mass="8001">MPQTHPEPGAELPPPGSPPPASQGGRSDGGAEADVASSMEDVLHVLVELKESVIQLNEEMARMRAQSERWNRIK</sequence>
<keyword evidence="1" id="KW-0175">Coiled coil</keyword>
<comment type="caution">
    <text evidence="3">The sequence shown here is derived from an EMBL/GenBank/DDBJ whole genome shotgun (WGS) entry which is preliminary data.</text>
</comment>
<feature type="compositionally biased region" description="Low complexity" evidence="2">
    <location>
        <begin position="1"/>
        <end position="10"/>
    </location>
</feature>